<gene>
    <name evidence="8" type="ORF">CHC_T00005683001</name>
</gene>
<evidence type="ECO:0000256" key="1">
    <source>
        <dbReference type="ARBA" id="ARBA00004123"/>
    </source>
</evidence>
<comment type="similarity">
    <text evidence="2">Belongs to the non-repetitive/WGA-negative nucleoporin family.</text>
</comment>
<dbReference type="GeneID" id="17325006"/>
<keyword evidence="4" id="KW-0539">Nucleus</keyword>
<evidence type="ECO:0000256" key="2">
    <source>
        <dbReference type="ARBA" id="ARBA00007373"/>
    </source>
</evidence>
<dbReference type="STRING" id="2769.R7QG45"/>
<evidence type="ECO:0000256" key="3">
    <source>
        <dbReference type="ARBA" id="ARBA00022448"/>
    </source>
</evidence>
<organism evidence="8 9">
    <name type="scientific">Chondrus crispus</name>
    <name type="common">Carrageen Irish moss</name>
    <name type="synonym">Polymorpha crispa</name>
    <dbReference type="NCBI Taxonomy" id="2769"/>
    <lineage>
        <taxon>Eukaryota</taxon>
        <taxon>Rhodophyta</taxon>
        <taxon>Florideophyceae</taxon>
        <taxon>Rhodymeniophycidae</taxon>
        <taxon>Gigartinales</taxon>
        <taxon>Gigartinaceae</taxon>
        <taxon>Chondrus</taxon>
    </lineage>
</organism>
<dbReference type="RefSeq" id="XP_005717291.1">
    <property type="nucleotide sequence ID" value="XM_005717234.1"/>
</dbReference>
<dbReference type="PhylomeDB" id="R7QG45"/>
<dbReference type="Proteomes" id="UP000012073">
    <property type="component" value="Unassembled WGS sequence"/>
</dbReference>
<dbReference type="Gene3D" id="1.25.40.440">
    <property type="entry name" value="Nucleoporin, helical domain, central subdomain"/>
    <property type="match status" value="1"/>
</dbReference>
<dbReference type="InterPro" id="IPR007187">
    <property type="entry name" value="Nucleoporin_Nup133/Nup155_C"/>
</dbReference>
<keyword evidence="3" id="KW-0813">Transport</keyword>
<feature type="region of interest" description="Disordered" evidence="5">
    <location>
        <begin position="591"/>
        <end position="623"/>
    </location>
</feature>
<sequence length="1208" mass="131724">MLEQYVEPATTVDAAMRAYSGSATGWEKASDYVYAQPCPQGRPDQVVVDTALRRRSVHPLPPTFAAQMLHYQYRSYMGLFPQLQCAWLTVDSNLFLWSYDLADPAAPSRPSDLYVYEGIHQVIVSVAVVSPRPGVFVDSVKWLVAVATSADVTLLGVEFSPAGEINLVPTHISIATDNILMLKIVSTPDGRIFMAGADGSLHEFVYQSNPRSGFFDLLSGRPVKRARKVVHSKSSLVDYFPSYLKTIFAKRDELVDIVADASRAALYTLSQSGSLTVYNIQNPTSTIHVCTVNVAHESRNLVSFSAPAGEREYVSLHVVPASCLVSVHVIVVTSFGERIYFSAAASASSSAQSASRMRNDFAATRPRTLTCVGCRPSPDRTISRSTRPCVHNAWCERGAAVFADLRPANVDRLIVVHPDSQLATALSEPRGSRPGTVRSKEVVMEVLLDEVSGAQSGGGGERMSTPFGSRPEMDGGGGDAQAPENRTFAIADASAGDPADRNLSMDPVPFDPPGSFLVLSATALYVYERIPPVVRLTEILEAGGGAASDIASFFERHGTAEAFAMCLEIAVTSPTLQRAAASVLYTYGEGGSGDKGDGRSGGSSGRRSEADSPYTYSEGKHRGGNVADSYFDIGRPSLQVTPQSRLSGAHDGVSLYIAKIVYPIWNEYLTSERNPDGFQALVAPREVLVRVRDQLLHIVSFLDSYPADAMFRDSGSFESNRIERRDHSGARNRLSLLRPNDMPRQHDQDRMNVDSRGRYTTRENMESLRRRSSSIAALKKLAGRVVEALAFLLILEDHQLHRLAVSLSKENRALLANIRFCEFVAGDEGMALSAALVEAIFGGYSDGMEALSRVGGVLRERCPGYFQASDVELHRGLALLREAAQLVSGIQEERRASEEIASGGWSGDTDRAASALIAAQNYAATAAKVLKSVPDRIFDVDAVCQEFEAAQAVPSMIDVALTVGKLEESRGKHERADVAYHAILRAIGPFVNIGNTAEGINEENCLVDYERLRESAMQVALNAESETFLRKLYEFLLGSKAGEEVILNSSGISLEKYLEETKRLDILWRYCAQHGRYFEAAGVLLNLSEAGDDTSLIDRVNFLSCAMHNAKTAVVKGDSRAGALLAEISDFLDVAKVQLRVREELVRRHAKSREVEIALEELDNSVFGLSTLFNNYARPFNLYEASLEAFRCGVNVGELYFVGRNGVQ</sequence>
<dbReference type="GO" id="GO:0036228">
    <property type="term" value="P:protein localization to nuclear inner membrane"/>
    <property type="evidence" value="ECO:0007669"/>
    <property type="project" value="TreeGrafter"/>
</dbReference>
<dbReference type="GO" id="GO:0006606">
    <property type="term" value="P:protein import into nucleus"/>
    <property type="evidence" value="ECO:0007669"/>
    <property type="project" value="TreeGrafter"/>
</dbReference>
<dbReference type="InterPro" id="IPR042537">
    <property type="entry name" value="Nucleoporin_Nup155_C_2"/>
</dbReference>
<dbReference type="Gene3D" id="1.20.120.1050">
    <property type="match status" value="1"/>
</dbReference>
<dbReference type="KEGG" id="ccp:CHC_T00005683001"/>
<dbReference type="GO" id="GO:0000972">
    <property type="term" value="P:transcription-dependent tethering of RNA polymerase II gene DNA at nuclear periphery"/>
    <property type="evidence" value="ECO:0007669"/>
    <property type="project" value="TreeGrafter"/>
</dbReference>
<feature type="region of interest" description="Disordered" evidence="5">
    <location>
        <begin position="451"/>
        <end position="483"/>
    </location>
</feature>
<feature type="domain" description="Nucleoporin Nup133/Nup155-like N-terminal" evidence="7">
    <location>
        <begin position="57"/>
        <end position="355"/>
    </location>
</feature>
<proteinExistence type="inferred from homology"/>
<dbReference type="InterPro" id="IPR004870">
    <property type="entry name" value="Nucleoporin_Nup155"/>
</dbReference>
<dbReference type="EMBL" id="HG001842">
    <property type="protein sequence ID" value="CDF37472.1"/>
    <property type="molecule type" value="Genomic_DNA"/>
</dbReference>
<reference evidence="9" key="1">
    <citation type="journal article" date="2013" name="Proc. Natl. Acad. Sci. U.S.A.">
        <title>Genome structure and metabolic features in the red seaweed Chondrus crispus shed light on evolution of the Archaeplastida.</title>
        <authorList>
            <person name="Collen J."/>
            <person name="Porcel B."/>
            <person name="Carre W."/>
            <person name="Ball S.G."/>
            <person name="Chaparro C."/>
            <person name="Tonon T."/>
            <person name="Barbeyron T."/>
            <person name="Michel G."/>
            <person name="Noel B."/>
            <person name="Valentin K."/>
            <person name="Elias M."/>
            <person name="Artiguenave F."/>
            <person name="Arun A."/>
            <person name="Aury J.M."/>
            <person name="Barbosa-Neto J.F."/>
            <person name="Bothwell J.H."/>
            <person name="Bouget F.Y."/>
            <person name="Brillet L."/>
            <person name="Cabello-Hurtado F."/>
            <person name="Capella-Gutierrez S."/>
            <person name="Charrier B."/>
            <person name="Cladiere L."/>
            <person name="Cock J.M."/>
            <person name="Coelho S.M."/>
            <person name="Colleoni C."/>
            <person name="Czjzek M."/>
            <person name="Da Silva C."/>
            <person name="Delage L."/>
            <person name="Denoeud F."/>
            <person name="Deschamps P."/>
            <person name="Dittami S.M."/>
            <person name="Gabaldon T."/>
            <person name="Gachon C.M."/>
            <person name="Groisillier A."/>
            <person name="Herve C."/>
            <person name="Jabbari K."/>
            <person name="Katinka M."/>
            <person name="Kloareg B."/>
            <person name="Kowalczyk N."/>
            <person name="Labadie K."/>
            <person name="Leblanc C."/>
            <person name="Lopez P.J."/>
            <person name="McLachlan D.H."/>
            <person name="Meslet-Cladiere L."/>
            <person name="Moustafa A."/>
            <person name="Nehr Z."/>
            <person name="Nyvall Collen P."/>
            <person name="Panaud O."/>
            <person name="Partensky F."/>
            <person name="Poulain J."/>
            <person name="Rensing S.A."/>
            <person name="Rousvoal S."/>
            <person name="Samson G."/>
            <person name="Symeonidi A."/>
            <person name="Weissenbach J."/>
            <person name="Zambounis A."/>
            <person name="Wincker P."/>
            <person name="Boyen C."/>
        </authorList>
    </citation>
    <scope>NUCLEOTIDE SEQUENCE [LARGE SCALE GENOMIC DNA]</scope>
    <source>
        <strain evidence="9">cv. Stackhouse</strain>
    </source>
</reference>
<comment type="subcellular location">
    <subcellularLocation>
        <location evidence="1">Nucleus</location>
    </subcellularLocation>
</comment>
<dbReference type="GO" id="GO:0017056">
    <property type="term" value="F:structural constituent of nuclear pore"/>
    <property type="evidence" value="ECO:0007669"/>
    <property type="project" value="InterPro"/>
</dbReference>
<dbReference type="GO" id="GO:0044611">
    <property type="term" value="C:nuclear pore inner ring"/>
    <property type="evidence" value="ECO:0007669"/>
    <property type="project" value="TreeGrafter"/>
</dbReference>
<keyword evidence="9" id="KW-1185">Reference proteome</keyword>
<dbReference type="InterPro" id="IPR014908">
    <property type="entry name" value="Nucleoporin_Nup133/Nup155_N"/>
</dbReference>
<evidence type="ECO:0000259" key="6">
    <source>
        <dbReference type="Pfam" id="PF03177"/>
    </source>
</evidence>
<dbReference type="Gramene" id="CDF37472">
    <property type="protein sequence ID" value="CDF37472"/>
    <property type="gene ID" value="CHC_T00005683001"/>
</dbReference>
<name>R7QG45_CHOCR</name>
<evidence type="ECO:0008006" key="10">
    <source>
        <dbReference type="Google" id="ProtNLM"/>
    </source>
</evidence>
<evidence type="ECO:0000313" key="9">
    <source>
        <dbReference type="Proteomes" id="UP000012073"/>
    </source>
</evidence>
<dbReference type="OrthoDB" id="338970at2759"/>
<feature type="region of interest" description="Disordered" evidence="5">
    <location>
        <begin position="737"/>
        <end position="758"/>
    </location>
</feature>
<dbReference type="OMA" id="SWAPFQK"/>
<evidence type="ECO:0000256" key="5">
    <source>
        <dbReference type="SAM" id="MobiDB-lite"/>
    </source>
</evidence>
<dbReference type="PANTHER" id="PTHR10350:SF6">
    <property type="entry name" value="NUCLEAR PORE COMPLEX PROTEIN NUP155"/>
    <property type="match status" value="1"/>
</dbReference>
<dbReference type="PANTHER" id="PTHR10350">
    <property type="entry name" value="NUCLEAR PORE COMPLEX PROTEIN NUP155"/>
    <property type="match status" value="1"/>
</dbReference>
<dbReference type="Pfam" id="PF08801">
    <property type="entry name" value="Nucleoporin_N"/>
    <property type="match status" value="1"/>
</dbReference>
<dbReference type="AlphaFoldDB" id="R7QG45"/>
<feature type="compositionally biased region" description="Basic and acidic residues" evidence="5">
    <location>
        <begin position="741"/>
        <end position="758"/>
    </location>
</feature>
<dbReference type="GO" id="GO:0006405">
    <property type="term" value="P:RNA export from nucleus"/>
    <property type="evidence" value="ECO:0007669"/>
    <property type="project" value="TreeGrafter"/>
</dbReference>
<protein>
    <recommendedName>
        <fullName evidence="10">Nucleoporin Nup133/Nup155-like N-terminal domain-containing protein</fullName>
    </recommendedName>
</protein>
<evidence type="ECO:0000256" key="4">
    <source>
        <dbReference type="ARBA" id="ARBA00023242"/>
    </source>
</evidence>
<evidence type="ECO:0000313" key="8">
    <source>
        <dbReference type="EMBL" id="CDF37472.1"/>
    </source>
</evidence>
<evidence type="ECO:0000259" key="7">
    <source>
        <dbReference type="Pfam" id="PF08801"/>
    </source>
</evidence>
<dbReference type="Gene3D" id="1.20.58.1780">
    <property type="match status" value="1"/>
</dbReference>
<dbReference type="Pfam" id="PF03177">
    <property type="entry name" value="Nucleoporin_C"/>
    <property type="match status" value="1"/>
</dbReference>
<accession>R7QG45</accession>
<feature type="domain" description="Nucleoporin Nup133/Nup155-like C-terminal" evidence="6">
    <location>
        <begin position="647"/>
        <end position="1192"/>
    </location>
</feature>